<evidence type="ECO:0000256" key="2">
    <source>
        <dbReference type="ARBA" id="ARBA00006375"/>
    </source>
</evidence>
<organism evidence="11 12">
    <name type="scientific">Polyrhizophydium stewartii</name>
    <dbReference type="NCBI Taxonomy" id="2732419"/>
    <lineage>
        <taxon>Eukaryota</taxon>
        <taxon>Fungi</taxon>
        <taxon>Fungi incertae sedis</taxon>
        <taxon>Chytridiomycota</taxon>
        <taxon>Chytridiomycota incertae sedis</taxon>
        <taxon>Chytridiomycetes</taxon>
        <taxon>Rhizophydiales</taxon>
        <taxon>Rhizophydiales incertae sedis</taxon>
        <taxon>Polyrhizophydium</taxon>
    </lineage>
</organism>
<dbReference type="PROSITE" id="PS50920">
    <property type="entry name" value="SOLCAR"/>
    <property type="match status" value="3"/>
</dbReference>
<dbReference type="Pfam" id="PF00153">
    <property type="entry name" value="Mito_carr"/>
    <property type="match status" value="4"/>
</dbReference>
<dbReference type="Gene3D" id="1.50.40.10">
    <property type="entry name" value="Mitochondrial carrier domain"/>
    <property type="match status" value="2"/>
</dbReference>
<evidence type="ECO:0000256" key="7">
    <source>
        <dbReference type="ARBA" id="ARBA00023128"/>
    </source>
</evidence>
<evidence type="ECO:0000256" key="1">
    <source>
        <dbReference type="ARBA" id="ARBA00004225"/>
    </source>
</evidence>
<evidence type="ECO:0000313" key="12">
    <source>
        <dbReference type="Proteomes" id="UP001527925"/>
    </source>
</evidence>
<dbReference type="Proteomes" id="UP001527925">
    <property type="component" value="Unassembled WGS sequence"/>
</dbReference>
<evidence type="ECO:0000256" key="8">
    <source>
        <dbReference type="ARBA" id="ARBA00023136"/>
    </source>
</evidence>
<gene>
    <name evidence="11" type="primary">ORT1</name>
    <name evidence="11" type="ORF">HK105_200466</name>
</gene>
<keyword evidence="3 10" id="KW-0813">Transport</keyword>
<accession>A0ABR4NLH8</accession>
<dbReference type="InterPro" id="IPR023395">
    <property type="entry name" value="MCP_dom_sf"/>
</dbReference>
<dbReference type="SUPFAM" id="SSF103506">
    <property type="entry name" value="Mitochondrial carrier"/>
    <property type="match status" value="1"/>
</dbReference>
<feature type="repeat" description="Solcar" evidence="9">
    <location>
        <begin position="220"/>
        <end position="301"/>
    </location>
</feature>
<keyword evidence="4 9" id="KW-0812">Transmembrane</keyword>
<reference evidence="11 12" key="1">
    <citation type="submission" date="2023-09" db="EMBL/GenBank/DDBJ databases">
        <title>Pangenome analysis of Batrachochytrium dendrobatidis and related Chytrids.</title>
        <authorList>
            <person name="Yacoub M.N."/>
            <person name="Stajich J.E."/>
            <person name="James T.Y."/>
        </authorList>
    </citation>
    <scope>NUCLEOTIDE SEQUENCE [LARGE SCALE GENOMIC DNA]</scope>
    <source>
        <strain evidence="11 12">JEL0888</strain>
    </source>
</reference>
<evidence type="ECO:0000256" key="3">
    <source>
        <dbReference type="ARBA" id="ARBA00022448"/>
    </source>
</evidence>
<comment type="similarity">
    <text evidence="2 10">Belongs to the mitochondrial carrier (TC 2.A.29) family.</text>
</comment>
<feature type="repeat" description="Solcar" evidence="9">
    <location>
        <begin position="30"/>
        <end position="122"/>
    </location>
</feature>
<dbReference type="PANTHER" id="PTHR45624:SF31">
    <property type="entry name" value="MITOCHONDRIAL ORNITHINE TRANSPORTER 1"/>
    <property type="match status" value="1"/>
</dbReference>
<evidence type="ECO:0000256" key="4">
    <source>
        <dbReference type="ARBA" id="ARBA00022692"/>
    </source>
</evidence>
<evidence type="ECO:0000256" key="10">
    <source>
        <dbReference type="RuleBase" id="RU000488"/>
    </source>
</evidence>
<keyword evidence="8 9" id="KW-0472">Membrane</keyword>
<protein>
    <submittedName>
        <fullName evidence="11">Mitochondrial ornithine carrier protein</fullName>
    </submittedName>
</protein>
<feature type="repeat" description="Solcar" evidence="9">
    <location>
        <begin position="315"/>
        <end position="405"/>
    </location>
</feature>
<dbReference type="InterPro" id="IPR018108">
    <property type="entry name" value="MCP_transmembrane"/>
</dbReference>
<dbReference type="EMBL" id="JADGIZ020000001">
    <property type="protein sequence ID" value="KAL2920393.1"/>
    <property type="molecule type" value="Genomic_DNA"/>
</dbReference>
<evidence type="ECO:0000313" key="11">
    <source>
        <dbReference type="EMBL" id="KAL2920393.1"/>
    </source>
</evidence>
<keyword evidence="5" id="KW-0677">Repeat</keyword>
<evidence type="ECO:0000256" key="5">
    <source>
        <dbReference type="ARBA" id="ARBA00022737"/>
    </source>
</evidence>
<keyword evidence="6" id="KW-1133">Transmembrane helix</keyword>
<dbReference type="PANTHER" id="PTHR45624">
    <property type="entry name" value="MITOCHONDRIAL BASIC AMINO ACIDS TRANSPORTER-RELATED"/>
    <property type="match status" value="1"/>
</dbReference>
<keyword evidence="7" id="KW-0496">Mitochondrion</keyword>
<dbReference type="InterPro" id="IPR050567">
    <property type="entry name" value="Mitochondrial_Carrier"/>
</dbReference>
<keyword evidence="12" id="KW-1185">Reference proteome</keyword>
<evidence type="ECO:0000256" key="9">
    <source>
        <dbReference type="PROSITE-ProRule" id="PRU00282"/>
    </source>
</evidence>
<comment type="subcellular location">
    <subcellularLocation>
        <location evidence="1">Mitochondrion membrane</location>
        <topology evidence="1">Multi-pass membrane protein</topology>
    </subcellularLocation>
</comment>
<name>A0ABR4NLH8_9FUNG</name>
<proteinExistence type="inferred from homology"/>
<evidence type="ECO:0000256" key="6">
    <source>
        <dbReference type="ARBA" id="ARBA00022989"/>
    </source>
</evidence>
<sequence>MDIQRPRNDSAIQHIAAVAAAPADVRLKKDTRLADLLFGSVSGLVGKLVEYPFDTVKVRLQAEPIVIDARSAPPSGRTLRVIRDMLAHEGAAAFFRGIAAPMVGSMVENSVLFIAYNHSQNTIRSFHGLAPDAPLSIPQLCLAGAVSGAAVSFVLTPVELVKCRLQVQDAWHQQPAAPATASSAVPAATAATHALARGPHSHLLQQCAPSSIDKRLFASAPIATASLSADAAAAAAAAAALPASAATTAAGLPPRGTIGMVAHILRTNGLAGLYRGHLGTLLREVAGGAAWFGTYEVAVKAMVDASPHVASKNDLSPWSLMAAGALAGISYNAALFPADVIKSRQQACVHDASGHGTNASFLAIGRDLYRAEGIRGLYRGFGITIARSAPTSGIIFLTYELLSRNLTVETD</sequence>
<comment type="caution">
    <text evidence="11">The sequence shown here is derived from an EMBL/GenBank/DDBJ whole genome shotgun (WGS) entry which is preliminary data.</text>
</comment>